<evidence type="ECO:0000259" key="1">
    <source>
        <dbReference type="Pfam" id="PF09414"/>
    </source>
</evidence>
<dbReference type="Proteomes" id="UP000827737">
    <property type="component" value="Segment"/>
</dbReference>
<feature type="domain" description="RNA ligase" evidence="1">
    <location>
        <begin position="189"/>
        <end position="410"/>
    </location>
</feature>
<dbReference type="SUPFAM" id="SSF56091">
    <property type="entry name" value="DNA ligase/mRNA capping enzyme, catalytic domain"/>
    <property type="match status" value="1"/>
</dbReference>
<dbReference type="EMBL" id="OK040786">
    <property type="protein sequence ID" value="UDL15314.1"/>
    <property type="molecule type" value="Genomic_DNA"/>
</dbReference>
<organism evidence="2 3">
    <name type="scientific">Gordonia phage Kudefre</name>
    <dbReference type="NCBI Taxonomy" id="2885975"/>
    <lineage>
        <taxon>Viruses</taxon>
        <taxon>Duplodnaviria</taxon>
        <taxon>Heunggongvirae</taxon>
        <taxon>Uroviricota</taxon>
        <taxon>Caudoviricetes</taxon>
        <taxon>Deeyouvirinae</taxon>
        <taxon>Octobienvirus</taxon>
        <taxon>Octobienvirus kudefre</taxon>
    </lineage>
</organism>
<keyword evidence="3" id="KW-1185">Reference proteome</keyword>
<keyword evidence="2" id="KW-0436">Ligase</keyword>
<dbReference type="Pfam" id="PF09414">
    <property type="entry name" value="RNA_ligase"/>
    <property type="match status" value="1"/>
</dbReference>
<protein>
    <submittedName>
        <fullName evidence="2">RNA ligase</fullName>
    </submittedName>
</protein>
<dbReference type="GO" id="GO:0016874">
    <property type="term" value="F:ligase activity"/>
    <property type="evidence" value="ECO:0007669"/>
    <property type="project" value="UniProtKB-KW"/>
</dbReference>
<name>A0AAE8Y6M0_9CAUD</name>
<evidence type="ECO:0000313" key="2">
    <source>
        <dbReference type="EMBL" id="UDL15314.1"/>
    </source>
</evidence>
<accession>A0AAE8Y6M0</accession>
<evidence type="ECO:0000313" key="3">
    <source>
        <dbReference type="Proteomes" id="UP000827737"/>
    </source>
</evidence>
<gene>
    <name evidence="2" type="primary">90</name>
    <name evidence="2" type="ORF">SEA_KUDEFRE_90</name>
</gene>
<dbReference type="GeneID" id="70081156"/>
<dbReference type="RefSeq" id="YP_010246609.1">
    <property type="nucleotide sequence ID" value="NC_060136.1"/>
</dbReference>
<dbReference type="InterPro" id="IPR021122">
    <property type="entry name" value="RNA_ligase_dom_REL/Rnl2"/>
</dbReference>
<proteinExistence type="predicted"/>
<dbReference type="KEGG" id="vg:70081156"/>
<reference evidence="2 3" key="1">
    <citation type="submission" date="2021-09" db="EMBL/GenBank/DDBJ databases">
        <authorList>
            <person name="DeLeon-Fernandez R.L."/>
            <person name="Alejandro-Iglesias T.M."/>
            <person name="Baez-Cruz V.A."/>
            <person name="Bragalone-Rodriguez T."/>
            <person name="Braun-Zayas A."/>
            <person name="Carattini-Rivera A.Z."/>
            <person name="Castello-Casta F.M."/>
            <person name="Delgado-Torres D.N."/>
            <person name="Lopez-Castro L."/>
            <person name="Rivera-Torres A.P."/>
            <person name="Rodriguez-Diaz E.A."/>
            <person name="Tejas-Delatorre P.J."/>
            <person name="Torres-Carro S.E."/>
            <person name="Tristani-Rodriguez M."/>
            <person name="Vazquez E."/>
            <person name="Molloy S.D."/>
            <person name="Garlena R.A."/>
            <person name="Russell D.A."/>
            <person name="Jacobs-Sera D."/>
            <person name="Hatfull G.F."/>
        </authorList>
    </citation>
    <scope>NUCLEOTIDE SEQUENCE [LARGE SCALE GENOMIC DNA]</scope>
</reference>
<sequence>MILDAPKNNNYAVTVVRVPATYDLDGLDNLVGVKVFNSQILTQRDGVEPGELRLYFPAEVQISPEYAEYNSLYSGGAGRNRDPEAKGYLAKNRRVRAIKLRGHRSDALLMPLDSLKCFTGRYDYLQEGDTFDVIEGHEVVRKYELPRNEPKAGATKLAKVLKRVDKALFPEHLSTDNFFRNSHLIDEKREVVITQKLHGTSIRVGRVPVRREKGRWERFLNSLGAASPDFAHEPVFGSRKVIKEADNSRQNHYYGSDIWTRKGAEIVADIPDGFIVYGELIGWTEDGSPLQKGYTYDVPKGQSELYVYRVARIDVNRTLTDLPWDGVKQFCKERGWKYVPEIYRIIPEDEVDYVGVDLDHHVTTLMDVRYADEFRNLQGVTDKMVPLSDAKTVDEGVCIRQDAITPVILKAKSPKFLQHETKQLDKGEVDLESAA</sequence>